<accession>A0ABS7CNG9</accession>
<organism evidence="3 4">
    <name type="scientific">Paenibacillus sepulcri</name>
    <dbReference type="NCBI Taxonomy" id="359917"/>
    <lineage>
        <taxon>Bacteria</taxon>
        <taxon>Bacillati</taxon>
        <taxon>Bacillota</taxon>
        <taxon>Bacilli</taxon>
        <taxon>Bacillales</taxon>
        <taxon>Paenibacillaceae</taxon>
        <taxon>Paenibacillus</taxon>
    </lineage>
</organism>
<feature type="domain" description="ABC transporter" evidence="2">
    <location>
        <begin position="1"/>
        <end position="114"/>
    </location>
</feature>
<comment type="caution">
    <text evidence="3">The sequence shown here is derived from an EMBL/GenBank/DDBJ whole genome shotgun (WGS) entry which is preliminary data.</text>
</comment>
<keyword evidence="4" id="KW-1185">Reference proteome</keyword>
<keyword evidence="3" id="KW-0547">Nucleotide-binding</keyword>
<reference evidence="3 4" key="1">
    <citation type="submission" date="2021-07" db="EMBL/GenBank/DDBJ databases">
        <title>Paenibacillus radiodurans sp. nov., isolated from the southeastern edge of Tengger Desert.</title>
        <authorList>
            <person name="Zhang G."/>
        </authorList>
    </citation>
    <scope>NUCLEOTIDE SEQUENCE [LARGE SCALE GENOMIC DNA]</scope>
    <source>
        <strain evidence="3 4">CCM 7311</strain>
    </source>
</reference>
<dbReference type="InterPro" id="IPR027417">
    <property type="entry name" value="P-loop_NTPase"/>
</dbReference>
<sequence length="114" mass="12702">GKSTLLRMLAGLETPDSGDIFINGQRVNDVAPQNRGIGFVFQNYALFKHMTVFDNIAFGLTIGRSDKAQIKSRVNELLDLTGLRGFEKRYPHQLSGGQRQRVAFARALAPRPEL</sequence>
<gene>
    <name evidence="3" type="ORF">K0U00_50160</name>
</gene>
<dbReference type="InterPro" id="IPR050093">
    <property type="entry name" value="ABC_SmlMolc_Importer"/>
</dbReference>
<feature type="non-terminal residue" evidence="3">
    <location>
        <position position="114"/>
    </location>
</feature>
<dbReference type="Pfam" id="PF00005">
    <property type="entry name" value="ABC_tran"/>
    <property type="match status" value="1"/>
</dbReference>
<feature type="non-terminal residue" evidence="3">
    <location>
        <position position="1"/>
    </location>
</feature>
<dbReference type="InterPro" id="IPR003439">
    <property type="entry name" value="ABC_transporter-like_ATP-bd"/>
</dbReference>
<keyword evidence="1" id="KW-0813">Transport</keyword>
<evidence type="ECO:0000313" key="4">
    <source>
        <dbReference type="Proteomes" id="UP001519887"/>
    </source>
</evidence>
<evidence type="ECO:0000259" key="2">
    <source>
        <dbReference type="Pfam" id="PF00005"/>
    </source>
</evidence>
<name>A0ABS7CNG9_9BACL</name>
<dbReference type="Gene3D" id="3.40.50.300">
    <property type="entry name" value="P-loop containing nucleotide triphosphate hydrolases"/>
    <property type="match status" value="1"/>
</dbReference>
<dbReference type="SUPFAM" id="SSF52540">
    <property type="entry name" value="P-loop containing nucleoside triphosphate hydrolases"/>
    <property type="match status" value="1"/>
</dbReference>
<dbReference type="PANTHER" id="PTHR42781">
    <property type="entry name" value="SPERMIDINE/PUTRESCINE IMPORT ATP-BINDING PROTEIN POTA"/>
    <property type="match status" value="1"/>
</dbReference>
<proteinExistence type="predicted"/>
<keyword evidence="3" id="KW-0067">ATP-binding</keyword>
<evidence type="ECO:0000313" key="3">
    <source>
        <dbReference type="EMBL" id="MBW7462245.1"/>
    </source>
</evidence>
<protein>
    <submittedName>
        <fullName evidence="3">ATP-binding cassette domain-containing protein</fullName>
    </submittedName>
</protein>
<dbReference type="EMBL" id="JAHZIK010003728">
    <property type="protein sequence ID" value="MBW7462245.1"/>
    <property type="molecule type" value="Genomic_DNA"/>
</dbReference>
<evidence type="ECO:0000256" key="1">
    <source>
        <dbReference type="ARBA" id="ARBA00022448"/>
    </source>
</evidence>
<dbReference type="GO" id="GO:0005524">
    <property type="term" value="F:ATP binding"/>
    <property type="evidence" value="ECO:0007669"/>
    <property type="project" value="UniProtKB-KW"/>
</dbReference>
<dbReference type="PANTHER" id="PTHR42781:SF4">
    <property type="entry name" value="SPERMIDINE_PUTRESCINE IMPORT ATP-BINDING PROTEIN POTA"/>
    <property type="match status" value="1"/>
</dbReference>
<dbReference type="Proteomes" id="UP001519887">
    <property type="component" value="Unassembled WGS sequence"/>
</dbReference>